<proteinExistence type="predicted"/>
<dbReference type="EMBL" id="JACCHS010000090">
    <property type="protein sequence ID" value="NYT47131.1"/>
    <property type="molecule type" value="Genomic_DNA"/>
</dbReference>
<sequence>MRCCKNEVRDVINGDRRLTVREVADKCGISKTTAHQILANDLNMNRVATGAPIHTNF</sequence>
<evidence type="ECO:0000259" key="1">
    <source>
        <dbReference type="Pfam" id="PF09339"/>
    </source>
</evidence>
<dbReference type="GO" id="GO:0006355">
    <property type="term" value="P:regulation of DNA-templated transcription"/>
    <property type="evidence" value="ECO:0007669"/>
    <property type="project" value="InterPro"/>
</dbReference>
<organism evidence="2 3">
    <name type="scientific">Candidatus Methanofishera endochildressiae</name>
    <dbReference type="NCBI Taxonomy" id="2738884"/>
    <lineage>
        <taxon>Bacteria</taxon>
        <taxon>Pseudomonadati</taxon>
        <taxon>Pseudomonadota</taxon>
        <taxon>Gammaproteobacteria</taxon>
        <taxon>Candidatus Methanofishera</taxon>
    </lineage>
</organism>
<dbReference type="InterPro" id="IPR005471">
    <property type="entry name" value="Tscrpt_reg_IclR_N"/>
</dbReference>
<protein>
    <submittedName>
        <fullName evidence="2">Helix-turn-helix domain-containing protein</fullName>
    </submittedName>
</protein>
<dbReference type="Proteomes" id="UP000537890">
    <property type="component" value="Unassembled WGS sequence"/>
</dbReference>
<dbReference type="AlphaFoldDB" id="A0A7Z0MNV3"/>
<dbReference type="Pfam" id="PF09339">
    <property type="entry name" value="HTH_IclR"/>
    <property type="match status" value="1"/>
</dbReference>
<gene>
    <name evidence="2" type="ORF">H0A75_05605</name>
</gene>
<accession>A0A7Z0MNV3</accession>
<name>A0A7Z0MNV3_9GAMM</name>
<evidence type="ECO:0000313" key="3">
    <source>
        <dbReference type="Proteomes" id="UP000537890"/>
    </source>
</evidence>
<dbReference type="GO" id="GO:0003677">
    <property type="term" value="F:DNA binding"/>
    <property type="evidence" value="ECO:0007669"/>
    <property type="project" value="InterPro"/>
</dbReference>
<reference evidence="2 3" key="1">
    <citation type="submission" date="2020-05" db="EMBL/GenBank/DDBJ databases">
        <title>Horizontal transmission and recombination maintain forever young bacterial symbiont genomes.</title>
        <authorList>
            <person name="Russell S.L."/>
            <person name="Pepper-Tunick E."/>
            <person name="Svedberg J."/>
            <person name="Byrne A."/>
            <person name="Ruelas Castillo J."/>
            <person name="Vollmers C."/>
            <person name="Beinart R.A."/>
            <person name="Corbett-Detig R."/>
        </authorList>
    </citation>
    <scope>NUCLEOTIDE SEQUENCE [LARGE SCALE GENOMIC DNA]</scope>
    <source>
        <strain evidence="2">4727-3</strain>
    </source>
</reference>
<comment type="caution">
    <text evidence="2">The sequence shown here is derived from an EMBL/GenBank/DDBJ whole genome shotgun (WGS) entry which is preliminary data.</text>
</comment>
<feature type="domain" description="HTH iclR-type" evidence="1">
    <location>
        <begin position="14"/>
        <end position="39"/>
    </location>
</feature>
<evidence type="ECO:0000313" key="2">
    <source>
        <dbReference type="EMBL" id="NYT47131.1"/>
    </source>
</evidence>